<dbReference type="EMBL" id="QNBC01000049">
    <property type="protein sequence ID" value="RKX66283.1"/>
    <property type="molecule type" value="Genomic_DNA"/>
</dbReference>
<keyword evidence="2" id="KW-0645">Protease</keyword>
<evidence type="ECO:0000313" key="9">
    <source>
        <dbReference type="Proteomes" id="UP000282321"/>
    </source>
</evidence>
<dbReference type="Gene3D" id="3.30.2290.10">
    <property type="entry name" value="PmbA/TldD superfamily"/>
    <property type="match status" value="1"/>
</dbReference>
<evidence type="ECO:0000256" key="4">
    <source>
        <dbReference type="ARBA" id="ARBA00023049"/>
    </source>
</evidence>
<dbReference type="PANTHER" id="PTHR30624">
    <property type="entry name" value="UNCHARACTERIZED PROTEIN TLDD AND PMBA"/>
    <property type="match status" value="1"/>
</dbReference>
<dbReference type="Proteomes" id="UP000282321">
    <property type="component" value="Unassembled WGS sequence"/>
</dbReference>
<feature type="domain" description="Metalloprotease TldD/E central" evidence="7">
    <location>
        <begin position="114"/>
        <end position="223"/>
    </location>
</feature>
<evidence type="ECO:0000259" key="6">
    <source>
        <dbReference type="Pfam" id="PF19289"/>
    </source>
</evidence>
<dbReference type="Pfam" id="PF01523">
    <property type="entry name" value="PmbA_TldD_1st"/>
    <property type="match status" value="1"/>
</dbReference>
<dbReference type="SUPFAM" id="SSF111283">
    <property type="entry name" value="Putative modulator of DNA gyrase, PmbA/TldD"/>
    <property type="match status" value="1"/>
</dbReference>
<name>A0A660SAD1_UNCT6</name>
<gene>
    <name evidence="8" type="ORF">DRP44_04480</name>
</gene>
<organism evidence="8 9">
    <name type="scientific">candidate division TA06 bacterium</name>
    <dbReference type="NCBI Taxonomy" id="2250710"/>
    <lineage>
        <taxon>Bacteria</taxon>
        <taxon>Bacteria division TA06</taxon>
    </lineage>
</organism>
<evidence type="ECO:0000256" key="3">
    <source>
        <dbReference type="ARBA" id="ARBA00022801"/>
    </source>
</evidence>
<proteinExistence type="inferred from homology"/>
<comment type="similarity">
    <text evidence="1">Belongs to the peptidase U62 family.</text>
</comment>
<feature type="domain" description="Metalloprotease TldD/E C-terminal" evidence="6">
    <location>
        <begin position="233"/>
        <end position="476"/>
    </location>
</feature>
<dbReference type="FunFam" id="3.30.2290.10:FF:000003">
    <property type="entry name" value="Zinc-dependent protease, TldD/PmbA family"/>
    <property type="match status" value="1"/>
</dbReference>
<accession>A0A660SAD1</accession>
<dbReference type="Pfam" id="PF19289">
    <property type="entry name" value="PmbA_TldD_3rd"/>
    <property type="match status" value="1"/>
</dbReference>
<keyword evidence="4" id="KW-0482">Metalloprotease</keyword>
<dbReference type="PANTHER" id="PTHR30624:SF10">
    <property type="entry name" value="CONSERVED PROTEIN"/>
    <property type="match status" value="1"/>
</dbReference>
<dbReference type="Pfam" id="PF19290">
    <property type="entry name" value="PmbA_TldD_2nd"/>
    <property type="match status" value="1"/>
</dbReference>
<keyword evidence="3" id="KW-0378">Hydrolase</keyword>
<evidence type="ECO:0000259" key="5">
    <source>
        <dbReference type="Pfam" id="PF01523"/>
    </source>
</evidence>
<reference evidence="8 9" key="1">
    <citation type="submission" date="2018-06" db="EMBL/GenBank/DDBJ databases">
        <title>Extensive metabolic versatility and redundancy in microbially diverse, dynamic hydrothermal sediments.</title>
        <authorList>
            <person name="Dombrowski N."/>
            <person name="Teske A."/>
            <person name="Baker B.J."/>
        </authorList>
    </citation>
    <scope>NUCLEOTIDE SEQUENCE [LARGE SCALE GENOMIC DNA]</scope>
    <source>
        <strain evidence="8">B35_G9</strain>
    </source>
</reference>
<feature type="domain" description="Metalloprotease TldD/E N-terminal" evidence="5">
    <location>
        <begin position="20"/>
        <end position="83"/>
    </location>
</feature>
<evidence type="ECO:0000256" key="2">
    <source>
        <dbReference type="ARBA" id="ARBA00022670"/>
    </source>
</evidence>
<protein>
    <submittedName>
        <fullName evidence="8">TldD/PmbA family protein</fullName>
    </submittedName>
</protein>
<dbReference type="GO" id="GO:0005829">
    <property type="term" value="C:cytosol"/>
    <property type="evidence" value="ECO:0007669"/>
    <property type="project" value="TreeGrafter"/>
</dbReference>
<dbReference type="InterPro" id="IPR036059">
    <property type="entry name" value="TldD/PmbA_sf"/>
</dbReference>
<evidence type="ECO:0000256" key="1">
    <source>
        <dbReference type="ARBA" id="ARBA00005836"/>
    </source>
</evidence>
<dbReference type="InterPro" id="IPR035068">
    <property type="entry name" value="TldD/PmbA_N"/>
</dbReference>
<dbReference type="InterPro" id="IPR045570">
    <property type="entry name" value="Metalloprtase-TldD/E_cen_dom"/>
</dbReference>
<evidence type="ECO:0000259" key="7">
    <source>
        <dbReference type="Pfam" id="PF19290"/>
    </source>
</evidence>
<dbReference type="InterPro" id="IPR045569">
    <property type="entry name" value="Metalloprtase-TldD/E_C"/>
</dbReference>
<dbReference type="InterPro" id="IPR002510">
    <property type="entry name" value="Metalloprtase-TldD/E_N"/>
</dbReference>
<sequence length="488" mass="54037">MKKYTDIALNTAKVLGANYCDIRIILTNHESIVTRNGGIGNLDKTESIGFGVRVIVDGAWGFASSSVLSKESIEATTKKAVEIGKASSMVIRKRVKLADEPVYTDKWTTPYLIDPFTIPIKDKLELLYAADEVMRKDNRIKVATGNMDFIREHQWFANTEGSFIEQVLLRSGAGISATAIGEDVQIRSYPTSFGGQYMTLGYEMVESLRLVDSAERVRDEAIALTTADECPPGKRDVILGTGQLGLQIHESVGHATELDRVLGMEANYAGTSFATTEKLHKFRYGSEIVNLVADSTVPTGLATIGYDDDGVRAQRWHIVKNGILNGYHTNRELAHVIGEERSKGCNRADGYDNIPIIRITNLSLMPGSWELDDLIKDTKDGIFMDTNRSWSIDQKRLNFQFGTEIAWEIKNGKKTRLLRNANYQGITPEFWNSCDAICNENYWQLIGVPNCGKGQPGQRAEMSHGCAPARFRNVTVGVGHKGKSATEV</sequence>
<dbReference type="AlphaFoldDB" id="A0A660SAD1"/>
<dbReference type="GO" id="GO:0006508">
    <property type="term" value="P:proteolysis"/>
    <property type="evidence" value="ECO:0007669"/>
    <property type="project" value="UniProtKB-KW"/>
</dbReference>
<dbReference type="InterPro" id="IPR051463">
    <property type="entry name" value="Peptidase_U62_metallo"/>
</dbReference>
<comment type="caution">
    <text evidence="8">The sequence shown here is derived from an EMBL/GenBank/DDBJ whole genome shotgun (WGS) entry which is preliminary data.</text>
</comment>
<dbReference type="GO" id="GO:0008237">
    <property type="term" value="F:metallopeptidase activity"/>
    <property type="evidence" value="ECO:0007669"/>
    <property type="project" value="UniProtKB-KW"/>
</dbReference>
<evidence type="ECO:0000313" key="8">
    <source>
        <dbReference type="EMBL" id="RKX66283.1"/>
    </source>
</evidence>